<gene>
    <name evidence="1" type="ORF">VNO80_02062</name>
</gene>
<proteinExistence type="predicted"/>
<dbReference type="Proteomes" id="UP001374584">
    <property type="component" value="Unassembled WGS sequence"/>
</dbReference>
<protein>
    <submittedName>
        <fullName evidence="1">Uncharacterized protein</fullName>
    </submittedName>
</protein>
<comment type="caution">
    <text evidence="1">The sequence shown here is derived from an EMBL/GenBank/DDBJ whole genome shotgun (WGS) entry which is preliminary data.</text>
</comment>
<dbReference type="EMBL" id="JAYMYR010000002">
    <property type="protein sequence ID" value="KAK7376648.1"/>
    <property type="molecule type" value="Genomic_DNA"/>
</dbReference>
<sequence length="79" mass="9364">MQYLSMYCTYHSIISVLKHGYISNYLKMGYTCGEFPNLFSWFMEHNFGENIFYFSKLTKMKSMGFQVVKKKCEKDLGLS</sequence>
<organism evidence="1 2">
    <name type="scientific">Phaseolus coccineus</name>
    <name type="common">Scarlet runner bean</name>
    <name type="synonym">Phaseolus multiflorus</name>
    <dbReference type="NCBI Taxonomy" id="3886"/>
    <lineage>
        <taxon>Eukaryota</taxon>
        <taxon>Viridiplantae</taxon>
        <taxon>Streptophyta</taxon>
        <taxon>Embryophyta</taxon>
        <taxon>Tracheophyta</taxon>
        <taxon>Spermatophyta</taxon>
        <taxon>Magnoliopsida</taxon>
        <taxon>eudicotyledons</taxon>
        <taxon>Gunneridae</taxon>
        <taxon>Pentapetalae</taxon>
        <taxon>rosids</taxon>
        <taxon>fabids</taxon>
        <taxon>Fabales</taxon>
        <taxon>Fabaceae</taxon>
        <taxon>Papilionoideae</taxon>
        <taxon>50 kb inversion clade</taxon>
        <taxon>NPAAA clade</taxon>
        <taxon>indigoferoid/millettioid clade</taxon>
        <taxon>Phaseoleae</taxon>
        <taxon>Phaseolus</taxon>
    </lineage>
</organism>
<name>A0AAN9NTK2_PHACN</name>
<keyword evidence="2" id="KW-1185">Reference proteome</keyword>
<accession>A0AAN9NTK2</accession>
<reference evidence="1 2" key="1">
    <citation type="submission" date="2024-01" db="EMBL/GenBank/DDBJ databases">
        <title>The genomes of 5 underutilized Papilionoideae crops provide insights into root nodulation and disease resistanc.</title>
        <authorList>
            <person name="Jiang F."/>
        </authorList>
    </citation>
    <scope>NUCLEOTIDE SEQUENCE [LARGE SCALE GENOMIC DNA]</scope>
    <source>
        <strain evidence="1">JINMINGXINNONG_FW02</strain>
        <tissue evidence="1">Leaves</tissue>
    </source>
</reference>
<dbReference type="AlphaFoldDB" id="A0AAN9NTK2"/>
<evidence type="ECO:0000313" key="2">
    <source>
        <dbReference type="Proteomes" id="UP001374584"/>
    </source>
</evidence>
<evidence type="ECO:0000313" key="1">
    <source>
        <dbReference type="EMBL" id="KAK7376648.1"/>
    </source>
</evidence>